<protein>
    <recommendedName>
        <fullName evidence="9">Halogenase</fullName>
    </recommendedName>
</protein>
<dbReference type="RefSeq" id="XP_056548701.1">
    <property type="nucleotide sequence ID" value="XM_056685095.1"/>
</dbReference>
<evidence type="ECO:0000256" key="4">
    <source>
        <dbReference type="ARBA" id="ARBA00023002"/>
    </source>
</evidence>
<evidence type="ECO:0000256" key="3">
    <source>
        <dbReference type="ARBA" id="ARBA00022827"/>
    </source>
</evidence>
<dbReference type="GeneID" id="81424271"/>
<accession>A0A9W9LUE6</accession>
<dbReference type="InterPro" id="IPR050816">
    <property type="entry name" value="Flavin-dep_Halogenase_NPB"/>
</dbReference>
<reference evidence="7" key="1">
    <citation type="submission" date="2022-11" db="EMBL/GenBank/DDBJ databases">
        <authorList>
            <person name="Petersen C."/>
        </authorList>
    </citation>
    <scope>NUCLEOTIDE SEQUENCE</scope>
    <source>
        <strain evidence="7">IBT 26290</strain>
    </source>
</reference>
<dbReference type="PANTHER" id="PTHR43747:SF5">
    <property type="entry name" value="FAD-BINDING DOMAIN-CONTAINING PROTEIN"/>
    <property type="match status" value="1"/>
</dbReference>
<dbReference type="EMBL" id="JAPQKN010000001">
    <property type="protein sequence ID" value="KAJ5177093.1"/>
    <property type="molecule type" value="Genomic_DNA"/>
</dbReference>
<evidence type="ECO:0000256" key="6">
    <source>
        <dbReference type="SAM" id="MobiDB-lite"/>
    </source>
</evidence>
<dbReference type="InterPro" id="IPR036188">
    <property type="entry name" value="FAD/NAD-bd_sf"/>
</dbReference>
<gene>
    <name evidence="7" type="ORF">N7482_002970</name>
</gene>
<keyword evidence="8" id="KW-1185">Reference proteome</keyword>
<evidence type="ECO:0000313" key="8">
    <source>
        <dbReference type="Proteomes" id="UP001149163"/>
    </source>
</evidence>
<evidence type="ECO:0008006" key="9">
    <source>
        <dbReference type="Google" id="ProtNLM"/>
    </source>
</evidence>
<keyword evidence="3" id="KW-0274">FAD</keyword>
<dbReference type="PRINTS" id="PR00420">
    <property type="entry name" value="RNGMNOXGNASE"/>
</dbReference>
<evidence type="ECO:0000256" key="5">
    <source>
        <dbReference type="ARBA" id="ARBA00023033"/>
    </source>
</evidence>
<dbReference type="InterPro" id="IPR006905">
    <property type="entry name" value="Flavin_halogenase"/>
</dbReference>
<proteinExistence type="inferred from homology"/>
<reference evidence="7" key="2">
    <citation type="journal article" date="2023" name="IMA Fungus">
        <title>Comparative genomic study of the Penicillium genus elucidates a diverse pangenome and 15 lateral gene transfer events.</title>
        <authorList>
            <person name="Petersen C."/>
            <person name="Sorensen T."/>
            <person name="Nielsen M.R."/>
            <person name="Sondergaard T.E."/>
            <person name="Sorensen J.L."/>
            <person name="Fitzpatrick D.A."/>
            <person name="Frisvad J.C."/>
            <person name="Nielsen K.L."/>
        </authorList>
    </citation>
    <scope>NUCLEOTIDE SEQUENCE</scope>
    <source>
        <strain evidence="7">IBT 26290</strain>
    </source>
</reference>
<dbReference type="Proteomes" id="UP001149163">
    <property type="component" value="Unassembled WGS sequence"/>
</dbReference>
<dbReference type="GO" id="GO:0004497">
    <property type="term" value="F:monooxygenase activity"/>
    <property type="evidence" value="ECO:0007669"/>
    <property type="project" value="UniProtKB-KW"/>
</dbReference>
<dbReference type="AlphaFoldDB" id="A0A9W9LUE6"/>
<dbReference type="Pfam" id="PF04820">
    <property type="entry name" value="Trp_halogenase"/>
    <property type="match status" value="2"/>
</dbReference>
<evidence type="ECO:0000313" key="7">
    <source>
        <dbReference type="EMBL" id="KAJ5177093.1"/>
    </source>
</evidence>
<keyword evidence="5" id="KW-0503">Monooxygenase</keyword>
<keyword evidence="4" id="KW-0560">Oxidoreductase</keyword>
<organism evidence="7 8">
    <name type="scientific">Penicillium canariense</name>
    <dbReference type="NCBI Taxonomy" id="189055"/>
    <lineage>
        <taxon>Eukaryota</taxon>
        <taxon>Fungi</taxon>
        <taxon>Dikarya</taxon>
        <taxon>Ascomycota</taxon>
        <taxon>Pezizomycotina</taxon>
        <taxon>Eurotiomycetes</taxon>
        <taxon>Eurotiomycetidae</taxon>
        <taxon>Eurotiales</taxon>
        <taxon>Aspergillaceae</taxon>
        <taxon>Penicillium</taxon>
    </lineage>
</organism>
<dbReference type="OrthoDB" id="3340390at2759"/>
<comment type="similarity">
    <text evidence="1">Belongs to the flavin-dependent halogenase family.</text>
</comment>
<name>A0A9W9LUE6_9EURO</name>
<dbReference type="Gene3D" id="3.50.50.60">
    <property type="entry name" value="FAD/NAD(P)-binding domain"/>
    <property type="match status" value="1"/>
</dbReference>
<dbReference type="PANTHER" id="PTHR43747">
    <property type="entry name" value="FAD-BINDING PROTEIN"/>
    <property type="match status" value="1"/>
</dbReference>
<keyword evidence="2" id="KW-0285">Flavoprotein</keyword>
<evidence type="ECO:0000256" key="1">
    <source>
        <dbReference type="ARBA" id="ARBA00005706"/>
    </source>
</evidence>
<dbReference type="SUPFAM" id="SSF51905">
    <property type="entry name" value="FAD/NAD(P)-binding domain"/>
    <property type="match status" value="1"/>
</dbReference>
<feature type="region of interest" description="Disordered" evidence="6">
    <location>
        <begin position="548"/>
        <end position="573"/>
    </location>
</feature>
<comment type="caution">
    <text evidence="7">The sequence shown here is derived from an EMBL/GenBank/DDBJ whole genome shotgun (WGS) entry which is preliminary data.</text>
</comment>
<sequence length="573" mass="63126">MSNIPEKCDVLVIGGGPGGAYSACCLAREGVDTVLLEADVFPRYHIGESMLPSMRHFLRFIDLDSTFDNYGFKIKTGGMFKMNSKPRVFTDFVAAGGPQGYTWNIVRSEADQLIFNHAAKSGAKTFDGVRVGDLEFQQWDKNDPMEQKLAEFPDPNPGRPVSARWSRKDGTSGVISFNYLIDASGRVGVVSTKHYKNRRYNQGLKNIASWGYWKNMEPYDLGGAHESQPYFEALSDASGWVWTIPLHGDVVSVGVVRNQAIATEEKKKLGSPSSKDFYLENLKLAPGICGLMAKAQLVSEVKSASDWSYSASSYASPNVRLVGDAGCFIDPFFSSGVHLAMASGLSAAATICASKRGDCDENTAADWHSKKVAEGYTRFLLVVLSALKQIKDQDTPVLTDWDEETFDRAFSFFRPIIQGTVDVKARLTESEISDTIDFCCRAFIPVPLEEKEAVHRKMEALGLNNEELDPKAKAELEASMSPQEVHIMNTIRAREMLRSEDTINIDTFSFDTIHGMTVNLQQGQLGLIQPSGQKAEKLDVLGLFHGEHRQEDAVPVSGDQPMPGDQTTAPEQA</sequence>
<evidence type="ECO:0000256" key="2">
    <source>
        <dbReference type="ARBA" id="ARBA00022630"/>
    </source>
</evidence>